<evidence type="ECO:0000256" key="2">
    <source>
        <dbReference type="ARBA" id="ARBA00023125"/>
    </source>
</evidence>
<dbReference type="InterPro" id="IPR011991">
    <property type="entry name" value="ArsR-like_HTH"/>
</dbReference>
<dbReference type="Gene3D" id="1.10.10.10">
    <property type="entry name" value="Winged helix-like DNA-binding domain superfamily/Winged helix DNA-binding domain"/>
    <property type="match status" value="1"/>
</dbReference>
<keyword evidence="1" id="KW-0805">Transcription regulation</keyword>
<sequence>MDIKFIEKQLKAVADVNRLSLLSCLKSGEVCVCDLVDALGISQPAVSQQLKKLEDAGIVTSRKVGTWKHYRLCDEQTPIVQTLLTQIPQSNSCNCSTDCRG</sequence>
<evidence type="ECO:0000259" key="4">
    <source>
        <dbReference type="PROSITE" id="PS50987"/>
    </source>
</evidence>
<dbReference type="InterPro" id="IPR051081">
    <property type="entry name" value="HTH_MetalResp_TranReg"/>
</dbReference>
<keyword evidence="6" id="KW-1185">Reference proteome</keyword>
<protein>
    <recommendedName>
        <fullName evidence="4">HTH arsR-type domain-containing protein</fullName>
    </recommendedName>
</protein>
<dbReference type="GO" id="GO:0003700">
    <property type="term" value="F:DNA-binding transcription factor activity"/>
    <property type="evidence" value="ECO:0007669"/>
    <property type="project" value="InterPro"/>
</dbReference>
<dbReference type="PANTHER" id="PTHR33154:SF18">
    <property type="entry name" value="ARSENICAL RESISTANCE OPERON REPRESSOR"/>
    <property type="match status" value="1"/>
</dbReference>
<dbReference type="PANTHER" id="PTHR33154">
    <property type="entry name" value="TRANSCRIPTIONAL REGULATOR, ARSR FAMILY"/>
    <property type="match status" value="1"/>
</dbReference>
<dbReference type="PROSITE" id="PS50987">
    <property type="entry name" value="HTH_ARSR_2"/>
    <property type="match status" value="1"/>
</dbReference>
<name>A0A919YI30_9BACL</name>
<dbReference type="SUPFAM" id="SSF46785">
    <property type="entry name" value="Winged helix' DNA-binding domain"/>
    <property type="match status" value="1"/>
</dbReference>
<feature type="domain" description="HTH arsR-type" evidence="4">
    <location>
        <begin position="1"/>
        <end position="91"/>
    </location>
</feature>
<evidence type="ECO:0000256" key="3">
    <source>
        <dbReference type="ARBA" id="ARBA00023163"/>
    </source>
</evidence>
<dbReference type="GO" id="GO:0003677">
    <property type="term" value="F:DNA binding"/>
    <property type="evidence" value="ECO:0007669"/>
    <property type="project" value="UniProtKB-KW"/>
</dbReference>
<accession>A0A919YI30</accession>
<evidence type="ECO:0000313" key="5">
    <source>
        <dbReference type="EMBL" id="GIP14762.1"/>
    </source>
</evidence>
<keyword evidence="2" id="KW-0238">DNA-binding</keyword>
<reference evidence="5" key="1">
    <citation type="submission" date="2021-03" db="EMBL/GenBank/DDBJ databases">
        <title>Antimicrobial resistance genes in bacteria isolated from Japanese honey, and their potential for conferring macrolide and lincosamide resistance in the American foulbrood pathogen Paenibacillus larvae.</title>
        <authorList>
            <person name="Okamoto M."/>
            <person name="Kumagai M."/>
            <person name="Kanamori H."/>
            <person name="Takamatsu D."/>
        </authorList>
    </citation>
    <scope>NUCLEOTIDE SEQUENCE</scope>
    <source>
        <strain evidence="5">J40TS1</strain>
    </source>
</reference>
<proteinExistence type="predicted"/>
<dbReference type="Proteomes" id="UP000683139">
    <property type="component" value="Unassembled WGS sequence"/>
</dbReference>
<dbReference type="CDD" id="cd00090">
    <property type="entry name" value="HTH_ARSR"/>
    <property type="match status" value="1"/>
</dbReference>
<comment type="caution">
    <text evidence="5">The sequence shown here is derived from an EMBL/GenBank/DDBJ whole genome shotgun (WGS) entry which is preliminary data.</text>
</comment>
<keyword evidence="3" id="KW-0804">Transcription</keyword>
<dbReference type="SMART" id="SM00418">
    <property type="entry name" value="HTH_ARSR"/>
    <property type="match status" value="1"/>
</dbReference>
<evidence type="ECO:0000256" key="1">
    <source>
        <dbReference type="ARBA" id="ARBA00023015"/>
    </source>
</evidence>
<evidence type="ECO:0000313" key="6">
    <source>
        <dbReference type="Proteomes" id="UP000683139"/>
    </source>
</evidence>
<dbReference type="InterPro" id="IPR036388">
    <property type="entry name" value="WH-like_DNA-bd_sf"/>
</dbReference>
<dbReference type="AlphaFoldDB" id="A0A919YI30"/>
<dbReference type="InterPro" id="IPR036390">
    <property type="entry name" value="WH_DNA-bd_sf"/>
</dbReference>
<dbReference type="EMBL" id="BOSE01000001">
    <property type="protein sequence ID" value="GIP14762.1"/>
    <property type="molecule type" value="Genomic_DNA"/>
</dbReference>
<dbReference type="NCBIfam" id="NF033788">
    <property type="entry name" value="HTH_metalloreg"/>
    <property type="match status" value="1"/>
</dbReference>
<organism evidence="5 6">
    <name type="scientific">Paenibacillus montaniterrae</name>
    <dbReference type="NCBI Taxonomy" id="429341"/>
    <lineage>
        <taxon>Bacteria</taxon>
        <taxon>Bacillati</taxon>
        <taxon>Bacillota</taxon>
        <taxon>Bacilli</taxon>
        <taxon>Bacillales</taxon>
        <taxon>Paenibacillaceae</taxon>
        <taxon>Paenibacillus</taxon>
    </lineage>
</organism>
<dbReference type="RefSeq" id="WP_213512962.1">
    <property type="nucleotide sequence ID" value="NZ_BOSE01000001.1"/>
</dbReference>
<dbReference type="InterPro" id="IPR001845">
    <property type="entry name" value="HTH_ArsR_DNA-bd_dom"/>
</dbReference>
<gene>
    <name evidence="5" type="ORF">J40TS1_04040</name>
</gene>
<dbReference type="Pfam" id="PF01022">
    <property type="entry name" value="HTH_5"/>
    <property type="match status" value="1"/>
</dbReference>
<dbReference type="PRINTS" id="PR00778">
    <property type="entry name" value="HTHARSR"/>
</dbReference>